<feature type="signal peptide" evidence="2">
    <location>
        <begin position="1"/>
        <end position="21"/>
    </location>
</feature>
<dbReference type="RefSeq" id="WP_064481527.1">
    <property type="nucleotide sequence ID" value="NZ_CP015641.1"/>
</dbReference>
<evidence type="ECO:0000256" key="1">
    <source>
        <dbReference type="SAM" id="MobiDB-lite"/>
    </source>
</evidence>
<dbReference type="Proteomes" id="UP000077787">
    <property type="component" value="Chromosome"/>
</dbReference>
<protein>
    <recommendedName>
        <fullName evidence="5">Glycine zipper 2TM domain-containing protein</fullName>
    </recommendedName>
</protein>
<dbReference type="AlphaFoldDB" id="A0A172WR01"/>
<evidence type="ECO:0008006" key="5">
    <source>
        <dbReference type="Google" id="ProtNLM"/>
    </source>
</evidence>
<feature type="chain" id="PRO_5008002843" description="Glycine zipper 2TM domain-containing protein" evidence="2">
    <location>
        <begin position="22"/>
        <end position="117"/>
    </location>
</feature>
<gene>
    <name evidence="3" type="ORF">PS273GM_12320</name>
</gene>
<keyword evidence="2" id="KW-0732">Signal</keyword>
<organism evidence="3 4">
    <name type="scientific">Stutzerimonas stutzeri</name>
    <name type="common">Pseudomonas stutzeri</name>
    <dbReference type="NCBI Taxonomy" id="316"/>
    <lineage>
        <taxon>Bacteria</taxon>
        <taxon>Pseudomonadati</taxon>
        <taxon>Pseudomonadota</taxon>
        <taxon>Gammaproteobacteria</taxon>
        <taxon>Pseudomonadales</taxon>
        <taxon>Pseudomonadaceae</taxon>
        <taxon>Stutzerimonas</taxon>
    </lineage>
</organism>
<evidence type="ECO:0000313" key="4">
    <source>
        <dbReference type="Proteomes" id="UP000077787"/>
    </source>
</evidence>
<name>A0A172WR01_STUST</name>
<sequence>MKNLAALVTIATLLTSTLAGAEEVVSARQDCAVGGGFGGLSGFMLGAAAGGPIGALIGGGLGYLAGQGVQEAAGLEQTLYVIEKDDGSRSRLRTSNNGLLAGQQVQREGGDLTALNR</sequence>
<evidence type="ECO:0000313" key="3">
    <source>
        <dbReference type="EMBL" id="ANF25873.1"/>
    </source>
</evidence>
<feature type="region of interest" description="Disordered" evidence="1">
    <location>
        <begin position="89"/>
        <end position="117"/>
    </location>
</feature>
<accession>A0A172WR01</accession>
<feature type="compositionally biased region" description="Polar residues" evidence="1">
    <location>
        <begin position="93"/>
        <end position="106"/>
    </location>
</feature>
<evidence type="ECO:0000256" key="2">
    <source>
        <dbReference type="SAM" id="SignalP"/>
    </source>
</evidence>
<dbReference type="EMBL" id="CP015641">
    <property type="protein sequence ID" value="ANF25873.1"/>
    <property type="molecule type" value="Genomic_DNA"/>
</dbReference>
<proteinExistence type="predicted"/>
<reference evidence="3 4" key="1">
    <citation type="submission" date="2016-05" db="EMBL/GenBank/DDBJ databases">
        <title>Genome sequence of Pseudomonas stutzeri 273 and identification of the exopolysaccharide biosynthesis locus.</title>
        <authorList>
            <person name="Wu S."/>
            <person name="Sun C."/>
        </authorList>
    </citation>
    <scope>NUCLEOTIDE SEQUENCE [LARGE SCALE GENOMIC DNA]</scope>
    <source>
        <strain evidence="3 4">273</strain>
    </source>
</reference>
<dbReference type="OrthoDB" id="6903988at2"/>